<sequence>MTPIAYPRQSRTKSPLLRKCFFKSCLVILTGITYPFPTLCVNILQLQNVTDIAALVNFNFPILMSFPFSYFFRFSILTCA</sequence>
<gene>
    <name evidence="2" type="ORF">FHS90_003873</name>
</gene>
<protein>
    <submittedName>
        <fullName evidence="2">Uncharacterized protein</fullName>
    </submittedName>
</protein>
<accession>A0A839GXH3</accession>
<evidence type="ECO:0000256" key="1">
    <source>
        <dbReference type="SAM" id="Phobius"/>
    </source>
</evidence>
<organism evidence="2 3">
    <name type="scientific">Rufibacter quisquiliarum</name>
    <dbReference type="NCBI Taxonomy" id="1549639"/>
    <lineage>
        <taxon>Bacteria</taxon>
        <taxon>Pseudomonadati</taxon>
        <taxon>Bacteroidota</taxon>
        <taxon>Cytophagia</taxon>
        <taxon>Cytophagales</taxon>
        <taxon>Hymenobacteraceae</taxon>
        <taxon>Rufibacter</taxon>
    </lineage>
</organism>
<dbReference type="EMBL" id="JACJIQ010000018">
    <property type="protein sequence ID" value="MBA9079138.1"/>
    <property type="molecule type" value="Genomic_DNA"/>
</dbReference>
<dbReference type="Proteomes" id="UP000563094">
    <property type="component" value="Unassembled WGS sequence"/>
</dbReference>
<feature type="transmembrane region" description="Helical" evidence="1">
    <location>
        <begin position="52"/>
        <end position="72"/>
    </location>
</feature>
<feature type="transmembrane region" description="Helical" evidence="1">
    <location>
        <begin position="21"/>
        <end position="46"/>
    </location>
</feature>
<keyword evidence="1" id="KW-1133">Transmembrane helix</keyword>
<name>A0A839GXH3_9BACT</name>
<keyword evidence="1" id="KW-0812">Transmembrane</keyword>
<proteinExistence type="predicted"/>
<dbReference type="AlphaFoldDB" id="A0A839GXH3"/>
<keyword evidence="1" id="KW-0472">Membrane</keyword>
<comment type="caution">
    <text evidence="2">The sequence shown here is derived from an EMBL/GenBank/DDBJ whole genome shotgun (WGS) entry which is preliminary data.</text>
</comment>
<evidence type="ECO:0000313" key="3">
    <source>
        <dbReference type="Proteomes" id="UP000563094"/>
    </source>
</evidence>
<evidence type="ECO:0000313" key="2">
    <source>
        <dbReference type="EMBL" id="MBA9079138.1"/>
    </source>
</evidence>
<reference evidence="2 3" key="1">
    <citation type="submission" date="2020-08" db="EMBL/GenBank/DDBJ databases">
        <title>Genomic Encyclopedia of Type Strains, Phase IV (KMG-IV): sequencing the most valuable type-strain genomes for metagenomic binning, comparative biology and taxonomic classification.</title>
        <authorList>
            <person name="Goeker M."/>
        </authorList>
    </citation>
    <scope>NUCLEOTIDE SEQUENCE [LARGE SCALE GENOMIC DNA]</scope>
    <source>
        <strain evidence="2 3">DSM 29854</strain>
    </source>
</reference>
<keyword evidence="3" id="KW-1185">Reference proteome</keyword>